<sequence length="357" mass="40157">MKREWRWRSPARPWLLVRPVADGHWHWCLLDNGVLRDEGQGPPPQGLNARVGVVVPGDACSHFQVPAPPGLKREEWPLLLEDRLLQGSDEVDCACIGRAAGQLRLVVVARDRLDDWLAQCVEWGLEVERCWSQFQLLPALERGCGWQWRQEQATLYARVDEEGCEHWLAWPQGMGGAPAPWGTQLFAQVDGPWPKRVADLDAAPGLREMRRPRKSLNVTAQHKGLIAACLVLAAVWGALWLSQQWRQAQLYREQVLAVTGPQASPREAAQELKQLRAADGERALRLRRLDGLQEQLQDWLHAHPQWRLRAVRFDGQRWHLNLDGEGALPPWEELAAAVGATVQVQAAGVVFDLGSSS</sequence>
<evidence type="ECO:0000313" key="2">
    <source>
        <dbReference type="EMBL" id="VVN12456.1"/>
    </source>
</evidence>
<feature type="domain" description="GspL periplasmic" evidence="1">
    <location>
        <begin position="224"/>
        <end position="346"/>
    </location>
</feature>
<reference evidence="2 3" key="1">
    <citation type="submission" date="2019-09" db="EMBL/GenBank/DDBJ databases">
        <authorList>
            <person name="Chandra G."/>
            <person name="Truman W A."/>
        </authorList>
    </citation>
    <scope>NUCLEOTIDE SEQUENCE [LARGE SCALE GENOMIC DNA]</scope>
    <source>
        <strain evidence="2">PS631</strain>
    </source>
</reference>
<dbReference type="OrthoDB" id="6149796at2"/>
<dbReference type="Pfam" id="PF12693">
    <property type="entry name" value="GspL_C"/>
    <property type="match status" value="1"/>
</dbReference>
<dbReference type="AlphaFoldDB" id="A0A5E6VJS8"/>
<name>A0A5E6VJS8_PSEFL</name>
<dbReference type="InterPro" id="IPR043129">
    <property type="entry name" value="ATPase_NBD"/>
</dbReference>
<dbReference type="SUPFAM" id="SSF53067">
    <property type="entry name" value="Actin-like ATPase domain"/>
    <property type="match status" value="1"/>
</dbReference>
<evidence type="ECO:0000259" key="1">
    <source>
        <dbReference type="Pfam" id="PF12693"/>
    </source>
</evidence>
<protein>
    <recommendedName>
        <fullName evidence="1">GspL periplasmic domain-containing protein</fullName>
    </recommendedName>
</protein>
<gene>
    <name evidence="2" type="ORF">PS631_03938</name>
</gene>
<dbReference type="InterPro" id="IPR025691">
    <property type="entry name" value="GspL_pp_dom"/>
</dbReference>
<evidence type="ECO:0000313" key="3">
    <source>
        <dbReference type="Proteomes" id="UP000399692"/>
    </source>
</evidence>
<proteinExistence type="predicted"/>
<dbReference type="EMBL" id="CABVHF010000016">
    <property type="protein sequence ID" value="VVN12456.1"/>
    <property type="molecule type" value="Genomic_DNA"/>
</dbReference>
<dbReference type="Proteomes" id="UP000399692">
    <property type="component" value="Unassembled WGS sequence"/>
</dbReference>
<dbReference type="Gene3D" id="3.30.420.380">
    <property type="match status" value="1"/>
</dbReference>
<accession>A0A5E6VJS8</accession>
<organism evidence="2 3">
    <name type="scientific">Pseudomonas fluorescens</name>
    <dbReference type="NCBI Taxonomy" id="294"/>
    <lineage>
        <taxon>Bacteria</taxon>
        <taxon>Pseudomonadati</taxon>
        <taxon>Pseudomonadota</taxon>
        <taxon>Gammaproteobacteria</taxon>
        <taxon>Pseudomonadales</taxon>
        <taxon>Pseudomonadaceae</taxon>
        <taxon>Pseudomonas</taxon>
    </lineage>
</organism>
<dbReference type="RefSeq" id="WP_150571039.1">
    <property type="nucleotide sequence ID" value="NZ_CABVHF010000016.1"/>
</dbReference>